<dbReference type="GO" id="GO:0006412">
    <property type="term" value="P:translation"/>
    <property type="evidence" value="ECO:0007669"/>
    <property type="project" value="UniProtKB-UniRule"/>
</dbReference>
<dbReference type="EMBL" id="CP054719">
    <property type="protein sequence ID" value="QOL19317.1"/>
    <property type="molecule type" value="Genomic_DNA"/>
</dbReference>
<accession>A0A7L9RRS9</accession>
<evidence type="ECO:0000256" key="3">
    <source>
        <dbReference type="ARBA" id="ARBA00022980"/>
    </source>
</evidence>
<evidence type="ECO:0000256" key="1">
    <source>
        <dbReference type="ARBA" id="ARBA00002633"/>
    </source>
</evidence>
<keyword evidence="4 6" id="KW-0687">Ribonucleoprotein</keyword>
<evidence type="ECO:0000256" key="4">
    <source>
        <dbReference type="ARBA" id="ARBA00023274"/>
    </source>
</evidence>
<dbReference type="GO" id="GO:1990904">
    <property type="term" value="C:ribonucleoprotein complex"/>
    <property type="evidence" value="ECO:0007669"/>
    <property type="project" value="UniProtKB-KW"/>
</dbReference>
<gene>
    <name evidence="6 7" type="primary">rplJ</name>
    <name evidence="7" type="ORF">CPBP_00069</name>
</gene>
<dbReference type="SUPFAM" id="SSF160369">
    <property type="entry name" value="Ribosomal protein L10-like"/>
    <property type="match status" value="1"/>
</dbReference>
<protein>
    <recommendedName>
        <fullName evidence="5 6">Large ribosomal subunit protein uL10</fullName>
    </recommendedName>
</protein>
<dbReference type="Gene3D" id="6.10.250.290">
    <property type="match status" value="1"/>
</dbReference>
<sequence length="169" mass="17948">MDRNEKQEFVSSLRNSLEGKKLVVVTQQAGLTVAEVTSLRAKMREAGANYKVIKNTLARLAVQDTPIAPLGDHFKGAVALAFSDDPIAAAKIAVEFAKTNKKIQIVAACLDGKLLDAASVDALAKLPSLNELRATLIGLLQAPLSKIARTVIEPAAQLARLAAAYSTKE</sequence>
<organism evidence="7 8">
    <name type="scientific">Candidatus Bodocaedibacter vickermanii</name>
    <dbReference type="NCBI Taxonomy" id="2741701"/>
    <lineage>
        <taxon>Bacteria</taxon>
        <taxon>Pseudomonadati</taxon>
        <taxon>Pseudomonadota</taxon>
        <taxon>Alphaproteobacteria</taxon>
        <taxon>Holosporales</taxon>
        <taxon>Candidatus Paracaedibacteraceae</taxon>
        <taxon>Candidatus Bodocaedibacter</taxon>
    </lineage>
</organism>
<dbReference type="Proteomes" id="UP000594001">
    <property type="component" value="Chromosome"/>
</dbReference>
<keyword evidence="6" id="KW-0694">RNA-binding</keyword>
<keyword evidence="3 6" id="KW-0689">Ribosomal protein</keyword>
<dbReference type="Pfam" id="PF00466">
    <property type="entry name" value="Ribosomal_L10"/>
    <property type="match status" value="1"/>
</dbReference>
<dbReference type="InterPro" id="IPR043141">
    <property type="entry name" value="Ribosomal_uL10-like_sf"/>
</dbReference>
<dbReference type="CDD" id="cd05797">
    <property type="entry name" value="Ribosomal_L10"/>
    <property type="match status" value="1"/>
</dbReference>
<evidence type="ECO:0000256" key="5">
    <source>
        <dbReference type="ARBA" id="ARBA00035202"/>
    </source>
</evidence>
<keyword evidence="6" id="KW-0699">rRNA-binding</keyword>
<dbReference type="KEGG" id="pbal:CPBP_00069"/>
<dbReference type="GO" id="GO:0070180">
    <property type="term" value="F:large ribosomal subunit rRNA binding"/>
    <property type="evidence" value="ECO:0007669"/>
    <property type="project" value="UniProtKB-UniRule"/>
</dbReference>
<evidence type="ECO:0000256" key="2">
    <source>
        <dbReference type="ARBA" id="ARBA00008889"/>
    </source>
</evidence>
<comment type="function">
    <text evidence="1 6">Forms part of the ribosomal stalk, playing a central role in the interaction of the ribosome with GTP-bound translation factors.</text>
</comment>
<dbReference type="PANTHER" id="PTHR11560">
    <property type="entry name" value="39S RIBOSOMAL PROTEIN L10, MITOCHONDRIAL"/>
    <property type="match status" value="1"/>
</dbReference>
<keyword evidence="8" id="KW-1185">Reference proteome</keyword>
<proteinExistence type="inferred from homology"/>
<name>A0A7L9RRS9_9PROT</name>
<dbReference type="AlphaFoldDB" id="A0A7L9RRS9"/>
<comment type="similarity">
    <text evidence="2 6">Belongs to the universal ribosomal protein uL10 family.</text>
</comment>
<dbReference type="HAMAP" id="MF_00362">
    <property type="entry name" value="Ribosomal_uL10"/>
    <property type="match status" value="1"/>
</dbReference>
<dbReference type="GO" id="GO:0005840">
    <property type="term" value="C:ribosome"/>
    <property type="evidence" value="ECO:0007669"/>
    <property type="project" value="UniProtKB-KW"/>
</dbReference>
<evidence type="ECO:0000256" key="6">
    <source>
        <dbReference type="HAMAP-Rule" id="MF_00362"/>
    </source>
</evidence>
<evidence type="ECO:0000313" key="8">
    <source>
        <dbReference type="Proteomes" id="UP000594001"/>
    </source>
</evidence>
<dbReference type="Gene3D" id="3.30.70.1730">
    <property type="match status" value="1"/>
</dbReference>
<dbReference type="RefSeq" id="WP_350332071.1">
    <property type="nucleotide sequence ID" value="NZ_CP054719.1"/>
</dbReference>
<dbReference type="NCBIfam" id="NF000955">
    <property type="entry name" value="PRK00099.1-1"/>
    <property type="match status" value="1"/>
</dbReference>
<dbReference type="InterPro" id="IPR047865">
    <property type="entry name" value="Ribosomal_uL10_bac_type"/>
</dbReference>
<comment type="subunit">
    <text evidence="6">Part of the ribosomal stalk of the 50S ribosomal subunit. The N-terminus interacts with L11 and the large rRNA to form the base of the stalk. The C-terminus forms an elongated spine to which L12 dimers bind in a sequential fashion forming a multimeric L10(L12)X complex.</text>
</comment>
<evidence type="ECO:0000313" key="7">
    <source>
        <dbReference type="EMBL" id="QOL19317.1"/>
    </source>
</evidence>
<dbReference type="InterPro" id="IPR001790">
    <property type="entry name" value="Ribosomal_uL10"/>
</dbReference>
<dbReference type="InterPro" id="IPR022973">
    <property type="entry name" value="Ribosomal_uL10_bac"/>
</dbReference>
<reference evidence="7 8" key="1">
    <citation type="submission" date="2020-06" db="EMBL/GenBank/DDBJ databases">
        <title>The endosymbiont of the kinetoplastid Bodo saltans is a Paracaedibacter-like alpha-proteobacterium possessing a putative toxin-antitoxin system.</title>
        <authorList>
            <person name="Midha S."/>
            <person name="Rigden D.J."/>
            <person name="Siozios S."/>
            <person name="Hurst G.D.D."/>
            <person name="Jackson A.P."/>
        </authorList>
    </citation>
    <scope>NUCLEOTIDE SEQUENCE [LARGE SCALE GENOMIC DNA]</scope>
    <source>
        <strain evidence="7">Lake Konstanz</strain>
    </source>
</reference>